<dbReference type="PROSITE" id="PS51698">
    <property type="entry name" value="U_BOX"/>
    <property type="match status" value="1"/>
</dbReference>
<sequence length="370" mass="40946">MRDDDRVAAPSFFCPLTMAVMKDPVQDREGNSYEKEAILQWLAKNSTSPITRNRLSRKHLVPNRALKEAIDFEGHTYAKETRQTPVGEMKVNAHSSNHHRRDTWSCWAPTAIPTSSSSGGVASARFAPNPPHHYRVINNFLSSLNGKYRLDCFGTAFLPMSFEDEGPKMLLVIESPPGKETFRLYTHFNGSIERCRDRSASTENRVLGNLLRHGRHKSLTLAGVCDERVRFSFEEKNSEISSEAKVMNVLDMFVKVSYLMKKIVESNPPRSHVTSSSLTLPPPPASTVSASDSSTAAVAGLFEVHSKCSLNPSRFELGCRSVSESGRLQPSTDRVASSSAAFSSVEVQTGHSSCPHQTKDLSSCCAFYLK</sequence>
<dbReference type="CDD" id="cd16655">
    <property type="entry name" value="RING-Ubox_WDSUB1-like"/>
    <property type="match status" value="1"/>
</dbReference>
<dbReference type="InterPro" id="IPR003613">
    <property type="entry name" value="Ubox_domain"/>
</dbReference>
<dbReference type="EMBL" id="JALLPB020000187">
    <property type="protein sequence ID" value="KAL3815668.1"/>
    <property type="molecule type" value="Genomic_DNA"/>
</dbReference>
<proteinExistence type="predicted"/>
<feature type="region of interest" description="Disordered" evidence="1">
    <location>
        <begin position="267"/>
        <end position="291"/>
    </location>
</feature>
<dbReference type="Gene3D" id="3.30.40.10">
    <property type="entry name" value="Zinc/RING finger domain, C3HC4 (zinc finger)"/>
    <property type="match status" value="1"/>
</dbReference>
<evidence type="ECO:0000256" key="1">
    <source>
        <dbReference type="SAM" id="MobiDB-lite"/>
    </source>
</evidence>
<dbReference type="SMART" id="SM00504">
    <property type="entry name" value="Ubox"/>
    <property type="match status" value="1"/>
</dbReference>
<gene>
    <name evidence="3" type="ORF">ACHAXA_006561</name>
</gene>
<reference evidence="3 4" key="1">
    <citation type="submission" date="2024-10" db="EMBL/GenBank/DDBJ databases">
        <title>Updated reference genomes for cyclostephanoid diatoms.</title>
        <authorList>
            <person name="Roberts W.R."/>
            <person name="Alverson A.J."/>
        </authorList>
    </citation>
    <scope>NUCLEOTIDE SEQUENCE [LARGE SCALE GENOMIC DNA]</scope>
    <source>
        <strain evidence="3 4">AJA228-03</strain>
    </source>
</reference>
<accession>A0ABD3RS28</accession>
<dbReference type="Pfam" id="PF04564">
    <property type="entry name" value="U-box"/>
    <property type="match status" value="1"/>
</dbReference>
<dbReference type="PANTHER" id="PTHR46573:SF1">
    <property type="entry name" value="WD REPEAT, SAM AND U-BOX DOMAIN-CONTAINING PROTEIN 1"/>
    <property type="match status" value="1"/>
</dbReference>
<dbReference type="Proteomes" id="UP001530377">
    <property type="component" value="Unassembled WGS sequence"/>
</dbReference>
<dbReference type="AlphaFoldDB" id="A0ABD3RS28"/>
<dbReference type="PANTHER" id="PTHR46573">
    <property type="entry name" value="WD REPEAT, SAM AND U-BOX DOMAIN-CONTAINING PROTEIN 1"/>
    <property type="match status" value="1"/>
</dbReference>
<comment type="caution">
    <text evidence="3">The sequence shown here is derived from an EMBL/GenBank/DDBJ whole genome shotgun (WGS) entry which is preliminary data.</text>
</comment>
<dbReference type="SUPFAM" id="SSF57850">
    <property type="entry name" value="RING/U-box"/>
    <property type="match status" value="1"/>
</dbReference>
<keyword evidence="4" id="KW-1185">Reference proteome</keyword>
<evidence type="ECO:0000259" key="2">
    <source>
        <dbReference type="PROSITE" id="PS51698"/>
    </source>
</evidence>
<name>A0ABD3RS28_9STRA</name>
<evidence type="ECO:0000313" key="4">
    <source>
        <dbReference type="Proteomes" id="UP001530377"/>
    </source>
</evidence>
<dbReference type="InterPro" id="IPR052085">
    <property type="entry name" value="WD-SAM-U-box"/>
</dbReference>
<dbReference type="InterPro" id="IPR013083">
    <property type="entry name" value="Znf_RING/FYVE/PHD"/>
</dbReference>
<evidence type="ECO:0000313" key="3">
    <source>
        <dbReference type="EMBL" id="KAL3815668.1"/>
    </source>
</evidence>
<protein>
    <recommendedName>
        <fullName evidence="2">U-box domain-containing protein</fullName>
    </recommendedName>
</protein>
<feature type="domain" description="U-box" evidence="2">
    <location>
        <begin position="7"/>
        <end position="80"/>
    </location>
</feature>
<organism evidence="3 4">
    <name type="scientific">Cyclostephanos tholiformis</name>
    <dbReference type="NCBI Taxonomy" id="382380"/>
    <lineage>
        <taxon>Eukaryota</taxon>
        <taxon>Sar</taxon>
        <taxon>Stramenopiles</taxon>
        <taxon>Ochrophyta</taxon>
        <taxon>Bacillariophyta</taxon>
        <taxon>Coscinodiscophyceae</taxon>
        <taxon>Thalassiosirophycidae</taxon>
        <taxon>Stephanodiscales</taxon>
        <taxon>Stephanodiscaceae</taxon>
        <taxon>Cyclostephanos</taxon>
    </lineage>
</organism>